<accession>A0ABN4BHM3</accession>
<evidence type="ECO:0000313" key="2">
    <source>
        <dbReference type="Proteomes" id="UP000017590"/>
    </source>
</evidence>
<keyword evidence="2" id="KW-1185">Reference proteome</keyword>
<dbReference type="Proteomes" id="UP000017590">
    <property type="component" value="Chromosome"/>
</dbReference>
<dbReference type="EMBL" id="CP006763">
    <property type="protein sequence ID" value="AGY75318.1"/>
    <property type="molecule type" value="Genomic_DNA"/>
</dbReference>
<protein>
    <submittedName>
        <fullName evidence="1">DUF1064 domain-containing protein</fullName>
    </submittedName>
</protein>
<organism evidence="1 2">
    <name type="scientific">Clostridium autoethanogenum DSM 10061</name>
    <dbReference type="NCBI Taxonomy" id="1341692"/>
    <lineage>
        <taxon>Bacteria</taxon>
        <taxon>Bacillati</taxon>
        <taxon>Bacillota</taxon>
        <taxon>Clostridia</taxon>
        <taxon>Eubacteriales</taxon>
        <taxon>Clostridiaceae</taxon>
        <taxon>Clostridium</taxon>
    </lineage>
</organism>
<proteinExistence type="predicted"/>
<dbReference type="InterPro" id="IPR009414">
    <property type="entry name" value="DUF1064"/>
</dbReference>
<evidence type="ECO:0000313" key="1">
    <source>
        <dbReference type="EMBL" id="AGY75318.1"/>
    </source>
</evidence>
<name>A0ABN4BHM3_9CLOT</name>
<gene>
    <name evidence="1" type="ORF">CAETHG_1093</name>
</gene>
<dbReference type="Pfam" id="PF06356">
    <property type="entry name" value="DUF1064"/>
    <property type="match status" value="1"/>
</dbReference>
<sequence>MRRYCQSKILFYSGKIARFVLQPRFVFQEGSSEEKAITYSSDFLVLNNDRTYEAQGY</sequence>
<reference evidence="2" key="1">
    <citation type="journal article" date="2014" name="Biotechnol. Biofuels">
        <title>Comparison of single-molecule sequencing and hybrid approaches for finishing the genome of Clostridium autoethanogenum and analysis of CRISPR systems in industrial relevant Clostridia.</title>
        <authorList>
            <person name="Brown S.D."/>
            <person name="Nagaraju S."/>
            <person name="Utturkar S."/>
            <person name="De Tissera S."/>
            <person name="Segovia S."/>
            <person name="Mitchell W."/>
            <person name="Land M.L."/>
            <person name="Dassanayake A."/>
            <person name="Kopke M."/>
        </authorList>
    </citation>
    <scope>NUCLEOTIDE SEQUENCE [LARGE SCALE GENOMIC DNA]</scope>
    <source>
        <strain evidence="2">DSM 10061</strain>
    </source>
</reference>